<evidence type="ECO:0000256" key="2">
    <source>
        <dbReference type="ARBA" id="ARBA00022771"/>
    </source>
</evidence>
<dbReference type="PROSITE" id="PS01360">
    <property type="entry name" value="ZF_MYND_1"/>
    <property type="match status" value="1"/>
</dbReference>
<keyword evidence="3" id="KW-0862">Zinc</keyword>
<gene>
    <name evidence="6" type="ORF">BD310DRAFT_844475</name>
</gene>
<feature type="domain" description="MYND-type" evidence="5">
    <location>
        <begin position="5"/>
        <end position="41"/>
    </location>
</feature>
<dbReference type="Gene3D" id="6.10.140.2220">
    <property type="match status" value="1"/>
</dbReference>
<dbReference type="Proteomes" id="UP000292082">
    <property type="component" value="Unassembled WGS sequence"/>
</dbReference>
<protein>
    <recommendedName>
        <fullName evidence="5">MYND-type domain-containing protein</fullName>
    </recommendedName>
</protein>
<dbReference type="EMBL" id="ML145095">
    <property type="protein sequence ID" value="TBU62083.1"/>
    <property type="molecule type" value="Genomic_DNA"/>
</dbReference>
<keyword evidence="2 4" id="KW-0863">Zinc-finger</keyword>
<organism evidence="6 7">
    <name type="scientific">Dichomitus squalens</name>
    <dbReference type="NCBI Taxonomy" id="114155"/>
    <lineage>
        <taxon>Eukaryota</taxon>
        <taxon>Fungi</taxon>
        <taxon>Dikarya</taxon>
        <taxon>Basidiomycota</taxon>
        <taxon>Agaricomycotina</taxon>
        <taxon>Agaricomycetes</taxon>
        <taxon>Polyporales</taxon>
        <taxon>Polyporaceae</taxon>
        <taxon>Dichomitus</taxon>
    </lineage>
</organism>
<dbReference type="GO" id="GO:0008270">
    <property type="term" value="F:zinc ion binding"/>
    <property type="evidence" value="ECO:0007669"/>
    <property type="project" value="UniProtKB-KW"/>
</dbReference>
<dbReference type="AlphaFoldDB" id="A0A4Q9Q430"/>
<evidence type="ECO:0000256" key="1">
    <source>
        <dbReference type="ARBA" id="ARBA00022723"/>
    </source>
</evidence>
<reference evidence="6 7" key="1">
    <citation type="submission" date="2019-01" db="EMBL/GenBank/DDBJ databases">
        <title>Draft genome sequences of three monokaryotic isolates of the white-rot basidiomycete fungus Dichomitus squalens.</title>
        <authorList>
            <consortium name="DOE Joint Genome Institute"/>
            <person name="Lopez S.C."/>
            <person name="Andreopoulos B."/>
            <person name="Pangilinan J."/>
            <person name="Lipzen A."/>
            <person name="Riley R."/>
            <person name="Ahrendt S."/>
            <person name="Ng V."/>
            <person name="Barry K."/>
            <person name="Daum C."/>
            <person name="Grigoriev I.V."/>
            <person name="Hilden K.S."/>
            <person name="Makela M.R."/>
            <person name="de Vries R.P."/>
        </authorList>
    </citation>
    <scope>NUCLEOTIDE SEQUENCE [LARGE SCALE GENOMIC DNA]</scope>
    <source>
        <strain evidence="6 7">CBS 464.89</strain>
    </source>
</reference>
<dbReference type="PROSITE" id="PS50865">
    <property type="entry name" value="ZF_MYND_2"/>
    <property type="match status" value="1"/>
</dbReference>
<evidence type="ECO:0000256" key="3">
    <source>
        <dbReference type="ARBA" id="ARBA00022833"/>
    </source>
</evidence>
<evidence type="ECO:0000256" key="4">
    <source>
        <dbReference type="PROSITE-ProRule" id="PRU00134"/>
    </source>
</evidence>
<accession>A0A4Q9Q430</accession>
<dbReference type="InterPro" id="IPR002893">
    <property type="entry name" value="Znf_MYND"/>
</dbReference>
<evidence type="ECO:0000259" key="5">
    <source>
        <dbReference type="PROSITE" id="PS50865"/>
    </source>
</evidence>
<dbReference type="Pfam" id="PF01753">
    <property type="entry name" value="zf-MYND"/>
    <property type="match status" value="1"/>
</dbReference>
<keyword evidence="1" id="KW-0479">Metal-binding</keyword>
<dbReference type="SUPFAM" id="SSF144232">
    <property type="entry name" value="HIT/MYND zinc finger-like"/>
    <property type="match status" value="1"/>
</dbReference>
<name>A0A4Q9Q430_9APHY</name>
<sequence>MSAPCQVCFKPSTSQCSTCKFARYCSREHSVSDWKRHKRECPTLAAGLDSQIGYPLTVKAAVFPVEGGEPRIIDLPYKLLEDGHYPAHQLDLTPVLGGATPDRTRIEIAGFDVGPPLGHRLILIHNDNFLAEKRAVNMGIQAIHKGRGYKWCDNLLVVRNVNKRERAWQYQDITPADVEAVLKRYFEQGSDGHAALEYADAVEESNWLRDMGSQTMQV</sequence>
<evidence type="ECO:0000313" key="7">
    <source>
        <dbReference type="Proteomes" id="UP000292082"/>
    </source>
</evidence>
<evidence type="ECO:0000313" key="6">
    <source>
        <dbReference type="EMBL" id="TBU62083.1"/>
    </source>
</evidence>
<proteinExistence type="predicted"/>
<keyword evidence="7" id="KW-1185">Reference proteome</keyword>